<feature type="signal peptide" evidence="1">
    <location>
        <begin position="1"/>
        <end position="19"/>
    </location>
</feature>
<gene>
    <name evidence="2" type="ORF">LX64_00471</name>
</gene>
<dbReference type="Proteomes" id="UP000249547">
    <property type="component" value="Unassembled WGS sequence"/>
</dbReference>
<keyword evidence="1" id="KW-0732">Signal</keyword>
<comment type="caution">
    <text evidence="2">The sequence shown here is derived from an EMBL/GenBank/DDBJ whole genome shotgun (WGS) entry which is preliminary data.</text>
</comment>
<dbReference type="EMBL" id="QLLL01000001">
    <property type="protein sequence ID" value="RAJ10864.1"/>
    <property type="molecule type" value="Genomic_DNA"/>
</dbReference>
<evidence type="ECO:0000313" key="2">
    <source>
        <dbReference type="EMBL" id="RAJ10864.1"/>
    </source>
</evidence>
<dbReference type="OrthoDB" id="673775at2"/>
<keyword evidence="3" id="KW-1185">Reference proteome</keyword>
<sequence length="104" mass="11383">MKKLIFAIACLAIGFTANAADSKTSTPAEKKVEVKTTTANIKVGANKFEKKDFYRIQRMFTINDLCGNHVNVWVSAPNGTSFITMYDAALDHVVGCLNSNGCYQ</sequence>
<organism evidence="2 3">
    <name type="scientific">Chitinophaga skermanii</name>
    <dbReference type="NCBI Taxonomy" id="331697"/>
    <lineage>
        <taxon>Bacteria</taxon>
        <taxon>Pseudomonadati</taxon>
        <taxon>Bacteroidota</taxon>
        <taxon>Chitinophagia</taxon>
        <taxon>Chitinophagales</taxon>
        <taxon>Chitinophagaceae</taxon>
        <taxon>Chitinophaga</taxon>
    </lineage>
</organism>
<dbReference type="AlphaFoldDB" id="A0A327R526"/>
<accession>A0A327R526</accession>
<reference evidence="2 3" key="1">
    <citation type="submission" date="2018-06" db="EMBL/GenBank/DDBJ databases">
        <title>Genomic Encyclopedia of Archaeal and Bacterial Type Strains, Phase II (KMG-II): from individual species to whole genera.</title>
        <authorList>
            <person name="Goeker M."/>
        </authorList>
    </citation>
    <scope>NUCLEOTIDE SEQUENCE [LARGE SCALE GENOMIC DNA]</scope>
    <source>
        <strain evidence="2 3">DSM 23857</strain>
    </source>
</reference>
<proteinExistence type="predicted"/>
<evidence type="ECO:0000256" key="1">
    <source>
        <dbReference type="SAM" id="SignalP"/>
    </source>
</evidence>
<dbReference type="RefSeq" id="WP_111595986.1">
    <property type="nucleotide sequence ID" value="NZ_QLLL01000001.1"/>
</dbReference>
<name>A0A327R526_9BACT</name>
<protein>
    <submittedName>
        <fullName evidence="2">Uncharacterized protein</fullName>
    </submittedName>
</protein>
<feature type="chain" id="PRO_5016451940" evidence="1">
    <location>
        <begin position="20"/>
        <end position="104"/>
    </location>
</feature>
<evidence type="ECO:0000313" key="3">
    <source>
        <dbReference type="Proteomes" id="UP000249547"/>
    </source>
</evidence>